<proteinExistence type="predicted"/>
<feature type="transmembrane region" description="Helical" evidence="1">
    <location>
        <begin position="101"/>
        <end position="125"/>
    </location>
</feature>
<gene>
    <name evidence="2" type="ORF">CV102_22485</name>
</gene>
<keyword evidence="1" id="KW-0472">Membrane</keyword>
<dbReference type="EMBL" id="PHNJ01000018">
    <property type="protein sequence ID" value="TYL36397.1"/>
    <property type="molecule type" value="Genomic_DNA"/>
</dbReference>
<protein>
    <submittedName>
        <fullName evidence="2">Uncharacterized protein</fullName>
    </submittedName>
</protein>
<keyword evidence="1" id="KW-0812">Transmembrane</keyword>
<dbReference type="AlphaFoldDB" id="A0A8J8TQC7"/>
<accession>A0A8J8TQC7</accession>
<keyword evidence="1" id="KW-1133">Transmembrane helix</keyword>
<feature type="transmembrane region" description="Helical" evidence="1">
    <location>
        <begin position="31"/>
        <end position="49"/>
    </location>
</feature>
<keyword evidence="3" id="KW-1185">Reference proteome</keyword>
<comment type="caution">
    <text evidence="2">The sequence shown here is derived from an EMBL/GenBank/DDBJ whole genome shotgun (WGS) entry which is preliminary data.</text>
</comment>
<evidence type="ECO:0000256" key="1">
    <source>
        <dbReference type="SAM" id="Phobius"/>
    </source>
</evidence>
<reference evidence="2" key="1">
    <citation type="submission" date="2017-11" db="EMBL/GenBank/DDBJ databases">
        <authorList>
            <person name="Kajale S.C."/>
            <person name="Sharma A."/>
        </authorList>
    </citation>
    <scope>NUCLEOTIDE SEQUENCE</scope>
    <source>
        <strain evidence="2">LS1_42</strain>
    </source>
</reference>
<dbReference type="Proteomes" id="UP000766904">
    <property type="component" value="Unassembled WGS sequence"/>
</dbReference>
<sequence>MIGGGVFGVVLHTLGEITVVSYLVGTRAEPLAWILLLVIGILGAITYYLTIRRFVLLEFLAAEPRTGAALGLAFGILLWFAAIIIVPVWIVFYGITSTIPYVHIPSLVGLVVYGMIVGGLTPLIAKHIDSEKKKVSG</sequence>
<evidence type="ECO:0000313" key="3">
    <source>
        <dbReference type="Proteomes" id="UP000766904"/>
    </source>
</evidence>
<feature type="transmembrane region" description="Helical" evidence="1">
    <location>
        <begin position="70"/>
        <end position="95"/>
    </location>
</feature>
<evidence type="ECO:0000313" key="2">
    <source>
        <dbReference type="EMBL" id="TYL36397.1"/>
    </source>
</evidence>
<organism evidence="2 3">
    <name type="scientific">Natronococcus pandeyae</name>
    <dbReference type="NCBI Taxonomy" id="2055836"/>
    <lineage>
        <taxon>Archaea</taxon>
        <taxon>Methanobacteriati</taxon>
        <taxon>Methanobacteriota</taxon>
        <taxon>Stenosarchaea group</taxon>
        <taxon>Halobacteria</taxon>
        <taxon>Halobacteriales</taxon>
        <taxon>Natrialbaceae</taxon>
        <taxon>Natronococcus</taxon>
    </lineage>
</organism>
<name>A0A8J8TQC7_9EURY</name>